<accession>A0ACC2P5E0</accession>
<dbReference type="EMBL" id="CM056742">
    <property type="protein sequence ID" value="KAJ8678666.1"/>
    <property type="molecule type" value="Genomic_DNA"/>
</dbReference>
<keyword evidence="2" id="KW-1185">Reference proteome</keyword>
<organism evidence="1 2">
    <name type="scientific">Eretmocerus hayati</name>
    <dbReference type="NCBI Taxonomy" id="131215"/>
    <lineage>
        <taxon>Eukaryota</taxon>
        <taxon>Metazoa</taxon>
        <taxon>Ecdysozoa</taxon>
        <taxon>Arthropoda</taxon>
        <taxon>Hexapoda</taxon>
        <taxon>Insecta</taxon>
        <taxon>Pterygota</taxon>
        <taxon>Neoptera</taxon>
        <taxon>Endopterygota</taxon>
        <taxon>Hymenoptera</taxon>
        <taxon>Apocrita</taxon>
        <taxon>Proctotrupomorpha</taxon>
        <taxon>Chalcidoidea</taxon>
        <taxon>Aphelinidae</taxon>
        <taxon>Aphelininae</taxon>
        <taxon>Eretmocerus</taxon>
    </lineage>
</organism>
<sequence length="549" mass="63356">MRHHNQVPRNSTALSYRKKIRQNFSQDSIVFPLFGYCGGFQSGTRLGSHANEGSLETFYVQPAILPPNIISKTDTFIATDIFLTKTRKEYCNKAVFSNLIQDAREFREEGVELNIKGKKVRVYFVLCLILWDNLALNSIFEFVASFNLTHFCRICYCGGDAILFLTKEDASLLRTVEKYEEDIFLEKSYTETGVRGLCAFNEMEDFHIIPNSSVDVMHDMFEGICHYVMAQILVLLVNLKGRFSIDLLNYRMRTWNFGFESSNILPQINYEYVRKNLHLKMSSSEMLFFVRYFAVLVVDLVPLESAAWRLYLRLRELVHLLTSPTMTESKLARLDVVITEHHELYVSLFGHLTAKFHYLLHYIRIIRSTGPVIKTSSIRFEAFDQFIKRCIEYSNCHVNILKTIGIRLQLKFMSLKAMEYESVFKSCGKDKKGTLANSLFFDSQSKREIHSVTLNGITYAEKVVIVVDFSPDGIIFGVAQNVFEVDEKIISQYKALQPCGFREEYAAHTVVEEQACDECLIAYDYLASPMVCLLFEINNEKFVVTRHAL</sequence>
<evidence type="ECO:0000313" key="1">
    <source>
        <dbReference type="EMBL" id="KAJ8678666.1"/>
    </source>
</evidence>
<protein>
    <submittedName>
        <fullName evidence="1">Uncharacterized protein</fullName>
    </submittedName>
</protein>
<comment type="caution">
    <text evidence="1">The sequence shown here is derived from an EMBL/GenBank/DDBJ whole genome shotgun (WGS) entry which is preliminary data.</text>
</comment>
<gene>
    <name evidence="1" type="ORF">QAD02_014453</name>
</gene>
<proteinExistence type="predicted"/>
<name>A0ACC2P5E0_9HYME</name>
<dbReference type="Proteomes" id="UP001239111">
    <property type="component" value="Chromosome 2"/>
</dbReference>
<reference evidence="1" key="1">
    <citation type="submission" date="2023-04" db="EMBL/GenBank/DDBJ databases">
        <title>A chromosome-level genome assembly of the parasitoid wasp Eretmocerus hayati.</title>
        <authorList>
            <person name="Zhong Y."/>
            <person name="Liu S."/>
            <person name="Liu Y."/>
        </authorList>
    </citation>
    <scope>NUCLEOTIDE SEQUENCE</scope>
    <source>
        <strain evidence="1">ZJU_SS_LIU_2023</strain>
    </source>
</reference>
<evidence type="ECO:0000313" key="2">
    <source>
        <dbReference type="Proteomes" id="UP001239111"/>
    </source>
</evidence>